<dbReference type="Gene3D" id="3.30.310.50">
    <property type="entry name" value="Alpha-D-phosphohexomutase, C-terminal domain"/>
    <property type="match status" value="1"/>
</dbReference>
<dbReference type="OrthoDB" id="9806511at2"/>
<evidence type="ECO:0000313" key="1">
    <source>
        <dbReference type="EMBL" id="ATI40934.1"/>
    </source>
</evidence>
<protein>
    <recommendedName>
        <fullName evidence="3">2,4-dihydroxyhept-2-ene-1,7-dioic acid aldolase</fullName>
    </recommendedName>
</protein>
<dbReference type="Proteomes" id="UP000219050">
    <property type="component" value="Chromosome"/>
</dbReference>
<evidence type="ECO:0000313" key="2">
    <source>
        <dbReference type="Proteomes" id="UP000219050"/>
    </source>
</evidence>
<dbReference type="RefSeq" id="WP_097372542.1">
    <property type="nucleotide sequence ID" value="NZ_CP021404.1"/>
</dbReference>
<name>A0A291LWA4_9RHOB</name>
<dbReference type="PIRSF" id="PIRSF028291">
    <property type="entry name" value="UCP028291"/>
    <property type="match status" value="1"/>
</dbReference>
<organism evidence="1 2">
    <name type="scientific">Pacificitalea manganoxidans</name>
    <dbReference type="NCBI Taxonomy" id="1411902"/>
    <lineage>
        <taxon>Bacteria</taxon>
        <taxon>Pseudomonadati</taxon>
        <taxon>Pseudomonadota</taxon>
        <taxon>Alphaproteobacteria</taxon>
        <taxon>Rhodobacterales</taxon>
        <taxon>Paracoccaceae</taxon>
        <taxon>Pacificitalea</taxon>
    </lineage>
</organism>
<dbReference type="InterPro" id="IPR014543">
    <property type="entry name" value="UCP028291"/>
</dbReference>
<dbReference type="EMBL" id="CP021404">
    <property type="protein sequence ID" value="ATI40934.1"/>
    <property type="molecule type" value="Genomic_DNA"/>
</dbReference>
<evidence type="ECO:0008006" key="3">
    <source>
        <dbReference type="Google" id="ProtNLM"/>
    </source>
</evidence>
<keyword evidence="2" id="KW-1185">Reference proteome</keyword>
<reference evidence="1 2" key="1">
    <citation type="submission" date="2017-05" db="EMBL/GenBank/DDBJ databases">
        <title>Comparative genomic and metabolic analysis of manganese-oxidizing mechanisms in Celeribater manganoxidans DY25T: its adaption to the environment of polymetallic nodule.</title>
        <authorList>
            <person name="Wang X."/>
        </authorList>
    </citation>
    <scope>NUCLEOTIDE SEQUENCE [LARGE SCALE GENOMIC DNA]</scope>
    <source>
        <strain evidence="1 2">DY25</strain>
    </source>
</reference>
<sequence>MPESVGTFRTAHASKYLKQLCKHFSHKIRVEYDDLRGICEMPMGRAVMTAQPARLEVTLDGADDAAIGKMQGVIDRHLAIFAHRETFDGLDWEPVSERA</sequence>
<proteinExistence type="predicted"/>
<dbReference type="AlphaFoldDB" id="A0A291LWA4"/>
<dbReference type="KEGG" id="cmag:CBW24_02245"/>
<gene>
    <name evidence="1" type="ORF">CBW24_02245</name>
</gene>
<dbReference type="Pfam" id="PF09981">
    <property type="entry name" value="DUF2218"/>
    <property type="match status" value="1"/>
</dbReference>
<accession>A0A291LWA4</accession>